<name>A0AAN8XPX7_HALRR</name>
<feature type="domain" description="WH2" evidence="8">
    <location>
        <begin position="419"/>
        <end position="437"/>
    </location>
</feature>
<evidence type="ECO:0000256" key="1">
    <source>
        <dbReference type="ARBA" id="ARBA00004123"/>
    </source>
</evidence>
<keyword evidence="3" id="KW-0677">Repeat</keyword>
<dbReference type="InterPro" id="IPR033927">
    <property type="entry name" value="WASPfam_EVH1"/>
</dbReference>
<dbReference type="GO" id="GO:0005634">
    <property type="term" value="C:nucleus"/>
    <property type="evidence" value="ECO:0007669"/>
    <property type="project" value="UniProtKB-SubCell"/>
</dbReference>
<evidence type="ECO:0000256" key="2">
    <source>
        <dbReference type="ARBA" id="ARBA00022553"/>
    </source>
</evidence>
<organism evidence="9 10">
    <name type="scientific">Halocaridina rubra</name>
    <name type="common">Hawaiian red shrimp</name>
    <dbReference type="NCBI Taxonomy" id="373956"/>
    <lineage>
        <taxon>Eukaryota</taxon>
        <taxon>Metazoa</taxon>
        <taxon>Ecdysozoa</taxon>
        <taxon>Arthropoda</taxon>
        <taxon>Crustacea</taxon>
        <taxon>Multicrustacea</taxon>
        <taxon>Malacostraca</taxon>
        <taxon>Eumalacostraca</taxon>
        <taxon>Eucarida</taxon>
        <taxon>Decapoda</taxon>
        <taxon>Pleocyemata</taxon>
        <taxon>Caridea</taxon>
        <taxon>Atyoidea</taxon>
        <taxon>Atyidae</taxon>
        <taxon>Halocaridina</taxon>
    </lineage>
</organism>
<feature type="domain" description="WH2" evidence="8">
    <location>
        <begin position="453"/>
        <end position="471"/>
    </location>
</feature>
<dbReference type="FunFam" id="2.30.29.30:FF:000130">
    <property type="entry name" value="neural Wiskott-Aldrich syndrome protein"/>
    <property type="match status" value="1"/>
</dbReference>
<dbReference type="PANTHER" id="PTHR11202:SF36">
    <property type="entry name" value="ACTIN NUCLEATION-PROMOTING FACTOR WASL"/>
    <property type="match status" value="1"/>
</dbReference>
<dbReference type="AlphaFoldDB" id="A0AAN8XPX7"/>
<feature type="domain" description="WH1" evidence="7">
    <location>
        <begin position="33"/>
        <end position="143"/>
    </location>
</feature>
<dbReference type="InterPro" id="IPR000697">
    <property type="entry name" value="WH1/EVH1_dom"/>
</dbReference>
<protein>
    <recommendedName>
        <fullName evidence="11">Neural Wiskott-Aldrich syndrome protein</fullName>
    </recommendedName>
</protein>
<feature type="compositionally biased region" description="Basic and acidic residues" evidence="5">
    <location>
        <begin position="182"/>
        <end position="192"/>
    </location>
</feature>
<dbReference type="EMBL" id="JAXCGZ010000788">
    <property type="protein sequence ID" value="KAK7085578.1"/>
    <property type="molecule type" value="Genomic_DNA"/>
</dbReference>
<evidence type="ECO:0008006" key="11">
    <source>
        <dbReference type="Google" id="ProtNLM"/>
    </source>
</evidence>
<dbReference type="Proteomes" id="UP001381693">
    <property type="component" value="Unassembled WGS sequence"/>
</dbReference>
<accession>A0AAN8XPX7</accession>
<keyword evidence="4" id="KW-0539">Nucleus</keyword>
<dbReference type="Gene3D" id="6.10.280.150">
    <property type="match status" value="1"/>
</dbReference>
<dbReference type="InterPro" id="IPR003124">
    <property type="entry name" value="WH2_dom"/>
</dbReference>
<comment type="caution">
    <text evidence="9">The sequence shown here is derived from an EMBL/GenBank/DDBJ whole genome shotgun (WGS) entry which is preliminary data.</text>
</comment>
<dbReference type="SMART" id="SM00461">
    <property type="entry name" value="WH1"/>
    <property type="match status" value="1"/>
</dbReference>
<feature type="region of interest" description="Disordered" evidence="5">
    <location>
        <begin position="139"/>
        <end position="193"/>
    </location>
</feature>
<feature type="compositionally biased region" description="Acidic residues" evidence="5">
    <location>
        <begin position="509"/>
        <end position="527"/>
    </location>
</feature>
<evidence type="ECO:0000256" key="5">
    <source>
        <dbReference type="SAM" id="MobiDB-lite"/>
    </source>
</evidence>
<proteinExistence type="predicted"/>
<reference evidence="9 10" key="1">
    <citation type="submission" date="2023-11" db="EMBL/GenBank/DDBJ databases">
        <title>Halocaridina rubra genome assembly.</title>
        <authorList>
            <person name="Smith C."/>
        </authorList>
    </citation>
    <scope>NUCLEOTIDE SEQUENCE [LARGE SCALE GENOMIC DNA]</scope>
    <source>
        <strain evidence="9">EP-1</strain>
        <tissue evidence="9">Whole</tissue>
    </source>
</reference>
<evidence type="ECO:0000256" key="3">
    <source>
        <dbReference type="ARBA" id="ARBA00022737"/>
    </source>
</evidence>
<evidence type="ECO:0000313" key="9">
    <source>
        <dbReference type="EMBL" id="KAK7085578.1"/>
    </source>
</evidence>
<comment type="subcellular location">
    <subcellularLocation>
        <location evidence="1">Nucleus</location>
    </subcellularLocation>
</comment>
<feature type="compositionally biased region" description="Pro residues" evidence="5">
    <location>
        <begin position="375"/>
        <end position="407"/>
    </location>
</feature>
<keyword evidence="10" id="KW-1185">Reference proteome</keyword>
<dbReference type="GO" id="GO:0003779">
    <property type="term" value="F:actin binding"/>
    <property type="evidence" value="ECO:0007669"/>
    <property type="project" value="InterPro"/>
</dbReference>
<dbReference type="CDD" id="cd00132">
    <property type="entry name" value="CRIB"/>
    <property type="match status" value="1"/>
</dbReference>
<evidence type="ECO:0000256" key="4">
    <source>
        <dbReference type="ARBA" id="ARBA00023242"/>
    </source>
</evidence>
<dbReference type="CDD" id="cd01205">
    <property type="entry name" value="EVH1_WASP-like"/>
    <property type="match status" value="1"/>
</dbReference>
<feature type="domain" description="CRIB" evidence="6">
    <location>
        <begin position="222"/>
        <end position="235"/>
    </location>
</feature>
<feature type="compositionally biased region" description="Basic and acidic residues" evidence="5">
    <location>
        <begin position="471"/>
        <end position="480"/>
    </location>
</feature>
<feature type="compositionally biased region" description="Basic and acidic residues" evidence="5">
    <location>
        <begin position="146"/>
        <end position="162"/>
    </location>
</feature>
<dbReference type="InterPro" id="IPR011993">
    <property type="entry name" value="PH-like_dom_sf"/>
</dbReference>
<dbReference type="InterPro" id="IPR000095">
    <property type="entry name" value="CRIB_dom"/>
</dbReference>
<feature type="region of interest" description="Disordered" evidence="5">
    <location>
        <begin position="276"/>
        <end position="489"/>
    </location>
</feature>
<evidence type="ECO:0000259" key="7">
    <source>
        <dbReference type="PROSITE" id="PS50229"/>
    </source>
</evidence>
<feature type="compositionally biased region" description="Low complexity" evidence="5">
    <location>
        <begin position="167"/>
        <end position="181"/>
    </location>
</feature>
<dbReference type="Pfam" id="PF00568">
    <property type="entry name" value="WH1"/>
    <property type="match status" value="1"/>
</dbReference>
<evidence type="ECO:0000259" key="6">
    <source>
        <dbReference type="PROSITE" id="PS50108"/>
    </source>
</evidence>
<dbReference type="SUPFAM" id="SSF50729">
    <property type="entry name" value="PH domain-like"/>
    <property type="match status" value="1"/>
</dbReference>
<dbReference type="Gene3D" id="2.30.29.30">
    <property type="entry name" value="Pleckstrin-homology domain (PH domain)/Phosphotyrosine-binding domain (PTB)"/>
    <property type="match status" value="1"/>
</dbReference>
<gene>
    <name evidence="9" type="ORF">SK128_012808</name>
</gene>
<dbReference type="Pfam" id="PF02205">
    <property type="entry name" value="WH2"/>
    <property type="match status" value="1"/>
</dbReference>
<dbReference type="InterPro" id="IPR036936">
    <property type="entry name" value="CRIB_dom_sf"/>
</dbReference>
<dbReference type="PROSITE" id="PS50229">
    <property type="entry name" value="WH1"/>
    <property type="match status" value="1"/>
</dbReference>
<sequence length="527" mass="59805">MSEISTNPLPTTTTPNQGSKLLNYEENEAIFQAMGPNTQSQATAVVEVFVTVPPHHNVWTKFLCGVATFTRDSSRKSFYIQIYEATQYTLVLEQEIYREFTYHQSHDYFHQYEGDERTIGLNFSDNEEASEFAKAVNKLLRNRKKQRDEKRKKAMAQKESEKKQKRLQQQQQMQQNQQPQYEQKREQPEKYKTIRGVKNFRKEIKKFATVGREKKPRKALEIGDPQDFRHVSHAGLDRQFGIDEEVLKLLENMGFDNKPENQKYAYEFIEKNVGGNMEEVKRMNHKLSTRRDLDGPRQRGPPPPVPTRAPSEISHSVPTPSPEKKRTSDSNNSSLASGGRPLPPIPGAAQRPPRNPPTRSAPPPPPQMPSNMGAPRPPPPMPTRGFAPQPPPLPSSSAVPRPPPPMPESGGGSNNTPDPRSALMEQIRSGPGGLKHVTANSPARDVPKVPKDGRSELMERIRAGDFNLNPVKREERKDSISTDGPPGLEGWALDLHRELKKREQFIQSEDTDSDHDYDDDDYDDEWD</sequence>
<feature type="region of interest" description="Disordered" evidence="5">
    <location>
        <begin position="502"/>
        <end position="527"/>
    </location>
</feature>
<feature type="compositionally biased region" description="Pro residues" evidence="5">
    <location>
        <begin position="353"/>
        <end position="368"/>
    </location>
</feature>
<dbReference type="Gene3D" id="3.90.810.10">
    <property type="entry name" value="CRIB domain"/>
    <property type="match status" value="1"/>
</dbReference>
<evidence type="ECO:0000313" key="10">
    <source>
        <dbReference type="Proteomes" id="UP001381693"/>
    </source>
</evidence>
<dbReference type="PANTHER" id="PTHR11202">
    <property type="entry name" value="SPROUTY-RELATED, EVH1 DOMAIN-CONTAINING PROTEIN FAMILY MEMBER"/>
    <property type="match status" value="1"/>
</dbReference>
<keyword evidence="2" id="KW-0597">Phosphoprotein</keyword>
<evidence type="ECO:0000259" key="8">
    <source>
        <dbReference type="PROSITE" id="PS51082"/>
    </source>
</evidence>
<dbReference type="PROSITE" id="PS51082">
    <property type="entry name" value="WH2"/>
    <property type="match status" value="2"/>
</dbReference>
<dbReference type="PROSITE" id="PS50108">
    <property type="entry name" value="CRIB"/>
    <property type="match status" value="1"/>
</dbReference>
<feature type="compositionally biased region" description="Basic and acidic residues" evidence="5">
    <location>
        <begin position="445"/>
        <end position="463"/>
    </location>
</feature>